<evidence type="ECO:0000313" key="12">
    <source>
        <dbReference type="Proteomes" id="UP000807469"/>
    </source>
</evidence>
<dbReference type="InterPro" id="IPR051842">
    <property type="entry name" value="uS12_prolyl_hydroxylase"/>
</dbReference>
<keyword evidence="3" id="KW-0479">Metal-binding</keyword>
<accession>A0A9P6CPU5</accession>
<evidence type="ECO:0000256" key="6">
    <source>
        <dbReference type="ARBA" id="ARBA00023002"/>
    </source>
</evidence>
<protein>
    <recommendedName>
        <fullName evidence="10">Fe2OG dioxygenase domain-containing protein</fullName>
    </recommendedName>
</protein>
<evidence type="ECO:0000256" key="3">
    <source>
        <dbReference type="ARBA" id="ARBA00022723"/>
    </source>
</evidence>
<dbReference type="Gene3D" id="3.60.130.20">
    <property type="entry name" value="Oxoglutarate/iron-dependent oxygenase, C-terminal degradation domain"/>
    <property type="match status" value="1"/>
</dbReference>
<evidence type="ECO:0000256" key="9">
    <source>
        <dbReference type="SAM" id="MobiDB-lite"/>
    </source>
</evidence>
<reference evidence="11" key="1">
    <citation type="submission" date="2020-11" db="EMBL/GenBank/DDBJ databases">
        <authorList>
            <consortium name="DOE Joint Genome Institute"/>
            <person name="Ahrendt S."/>
            <person name="Riley R."/>
            <person name="Andreopoulos W."/>
            <person name="Labutti K."/>
            <person name="Pangilinan J."/>
            <person name="Ruiz-Duenas F.J."/>
            <person name="Barrasa J.M."/>
            <person name="Sanchez-Garcia M."/>
            <person name="Camarero S."/>
            <person name="Miyauchi S."/>
            <person name="Serrano A."/>
            <person name="Linde D."/>
            <person name="Babiker R."/>
            <person name="Drula E."/>
            <person name="Ayuso-Fernandez I."/>
            <person name="Pacheco R."/>
            <person name="Padilla G."/>
            <person name="Ferreira P."/>
            <person name="Barriuso J."/>
            <person name="Kellner H."/>
            <person name="Castanera R."/>
            <person name="Alfaro M."/>
            <person name="Ramirez L."/>
            <person name="Pisabarro A.G."/>
            <person name="Kuo A."/>
            <person name="Tritt A."/>
            <person name="Lipzen A."/>
            <person name="He G."/>
            <person name="Yan M."/>
            <person name="Ng V."/>
            <person name="Cullen D."/>
            <person name="Martin F."/>
            <person name="Rosso M.-N."/>
            <person name="Henrissat B."/>
            <person name="Hibbett D."/>
            <person name="Martinez A.T."/>
            <person name="Grigoriev I.V."/>
        </authorList>
    </citation>
    <scope>NUCLEOTIDE SEQUENCE</scope>
    <source>
        <strain evidence="11">CIRM-BRFM 674</strain>
    </source>
</reference>
<dbReference type="InterPro" id="IPR019601">
    <property type="entry name" value="Oxoglutarate/Fe-dep_Oase_C"/>
</dbReference>
<dbReference type="GO" id="GO:0005506">
    <property type="term" value="F:iron ion binding"/>
    <property type="evidence" value="ECO:0007669"/>
    <property type="project" value="InterPro"/>
</dbReference>
<evidence type="ECO:0000259" key="10">
    <source>
        <dbReference type="PROSITE" id="PS51471"/>
    </source>
</evidence>
<evidence type="ECO:0000256" key="8">
    <source>
        <dbReference type="ARBA" id="ARBA00047444"/>
    </source>
</evidence>
<evidence type="ECO:0000256" key="7">
    <source>
        <dbReference type="ARBA" id="ARBA00023004"/>
    </source>
</evidence>
<keyword evidence="5" id="KW-0223">Dioxygenase</keyword>
<comment type="caution">
    <text evidence="11">The sequence shown here is derived from an EMBL/GenBank/DDBJ whole genome shotgun (WGS) entry which is preliminary data.</text>
</comment>
<dbReference type="InterPro" id="IPR043044">
    <property type="entry name" value="TPA1/Ofd1_C"/>
</dbReference>
<feature type="region of interest" description="Disordered" evidence="9">
    <location>
        <begin position="557"/>
        <end position="578"/>
    </location>
</feature>
<dbReference type="GO" id="GO:0005737">
    <property type="term" value="C:cytoplasm"/>
    <property type="evidence" value="ECO:0007669"/>
    <property type="project" value="TreeGrafter"/>
</dbReference>
<dbReference type="PROSITE" id="PS51471">
    <property type="entry name" value="FE2OG_OXY"/>
    <property type="match status" value="1"/>
</dbReference>
<dbReference type="PANTHER" id="PTHR12117">
    <property type="entry name" value="HISTONE ACETYLTRANSFERASE COMPLEX"/>
    <property type="match status" value="1"/>
</dbReference>
<evidence type="ECO:0000256" key="5">
    <source>
        <dbReference type="ARBA" id="ARBA00022964"/>
    </source>
</evidence>
<evidence type="ECO:0000256" key="1">
    <source>
        <dbReference type="ARBA" id="ARBA00001961"/>
    </source>
</evidence>
<evidence type="ECO:0000313" key="11">
    <source>
        <dbReference type="EMBL" id="KAF9475086.1"/>
    </source>
</evidence>
<proteinExistence type="inferred from homology"/>
<dbReference type="GO" id="GO:0031418">
    <property type="term" value="F:L-ascorbic acid binding"/>
    <property type="evidence" value="ECO:0007669"/>
    <property type="project" value="UniProtKB-KW"/>
</dbReference>
<dbReference type="OrthoDB" id="430522at2759"/>
<feature type="domain" description="Fe2OG dioxygenase" evidence="10">
    <location>
        <begin position="160"/>
        <end position="277"/>
    </location>
</feature>
<keyword evidence="12" id="KW-1185">Reference proteome</keyword>
<dbReference type="AlphaFoldDB" id="A0A9P6CPU5"/>
<dbReference type="Gene3D" id="2.60.120.620">
    <property type="entry name" value="q2cbj1_9rhob like domain"/>
    <property type="match status" value="1"/>
</dbReference>
<dbReference type="PANTHER" id="PTHR12117:SF0">
    <property type="entry name" value="PROLYL 3-HYDROXYLASE OGFOD1"/>
    <property type="match status" value="1"/>
</dbReference>
<keyword evidence="7" id="KW-0408">Iron</keyword>
<comment type="cofactor">
    <cofactor evidence="1">
        <name>L-ascorbate</name>
        <dbReference type="ChEBI" id="CHEBI:38290"/>
    </cofactor>
</comment>
<sequence>MTSRKIREVSPGSELSYGPVLKRLKVSHASPLDTLQPTSSHNPIKDSHFANNLFDNDNIVLLNLDYISNTPFKYGVVEKLFQDDLLKQVKDECLSELNFAEKETDIYKVYQTGDLASLDFLSPDELARLPGVLSLRDSLYSHTFRDFMRCVTGCGPLSGIKHDMSVNSYTRGCHLLAHDGVIDTRRISYTLHMPLPHYQLWNKDWGGALELYPTKINDDGQAESEPIPFKSILPSWNQFVFFEVQPGKSFHAIEEVIVGAKGEDRRERLSISGWFHAAQEGESGYTPEPAVDVKSSREQLALTSTMFKSYPRADVGLVPTLTLSEDHIAFLSEFLNPVYLHPRTMSTLAARFVSESSLNLHSFLTSELADTLESRLQEHDTNDGLGEDRAGLVPAHWCGASQSGTWEIKGPPHKWRYCVLKPHQDGAPREAVTPRSALSTDSILRSLQDELFASPAFRMWLAIVSRLVPTRYAIEARRFRPGLDYTLATSEQKETRLDAVLGLTPPGRNLDTKDLHNPYAINCTGWQAMEWGGWEYYMAPHNEGGDPTICHTSKSNTKKLMEGTGKSNSEDEEDEEEDSTLLAVQAGFNKLLLVLRDERVMRFVKYVSAAAEGSRWDICGEYEVGMQVPDGESESA</sequence>
<dbReference type="GO" id="GO:0031543">
    <property type="term" value="F:peptidyl-proline dioxygenase activity"/>
    <property type="evidence" value="ECO:0007669"/>
    <property type="project" value="TreeGrafter"/>
</dbReference>
<dbReference type="InterPro" id="IPR006620">
    <property type="entry name" value="Pro_4_hyd_alph"/>
</dbReference>
<gene>
    <name evidence="11" type="ORF">BDN70DRAFT_884146</name>
</gene>
<dbReference type="Pfam" id="PF10637">
    <property type="entry name" value="Ofd1_CTDD"/>
    <property type="match status" value="1"/>
</dbReference>
<dbReference type="InterPro" id="IPR005123">
    <property type="entry name" value="Oxoglu/Fe-dep_dioxygenase_dom"/>
</dbReference>
<dbReference type="EMBL" id="MU155348">
    <property type="protein sequence ID" value="KAF9475086.1"/>
    <property type="molecule type" value="Genomic_DNA"/>
</dbReference>
<keyword evidence="4" id="KW-0847">Vitamin C</keyword>
<comment type="similarity">
    <text evidence="2">Belongs to the TPA1 family.</text>
</comment>
<dbReference type="SMART" id="SM00702">
    <property type="entry name" value="P4Hc"/>
    <property type="match status" value="1"/>
</dbReference>
<dbReference type="GO" id="GO:0006449">
    <property type="term" value="P:regulation of translational termination"/>
    <property type="evidence" value="ECO:0007669"/>
    <property type="project" value="TreeGrafter"/>
</dbReference>
<comment type="catalytic activity">
    <reaction evidence="8">
        <text>[ribosomal protein uS12]-L-proline + 2-oxoglutarate + O2 = [ribosomal protein uS12]-(3S)-3-hydroxy-L-proline + succinate + CO2</text>
        <dbReference type="Rhea" id="RHEA:54156"/>
        <dbReference type="Rhea" id="RHEA-COMP:13816"/>
        <dbReference type="Rhea" id="RHEA-COMP:13818"/>
        <dbReference type="ChEBI" id="CHEBI:15379"/>
        <dbReference type="ChEBI" id="CHEBI:16526"/>
        <dbReference type="ChEBI" id="CHEBI:16810"/>
        <dbReference type="ChEBI" id="CHEBI:30031"/>
        <dbReference type="ChEBI" id="CHEBI:50342"/>
        <dbReference type="ChEBI" id="CHEBI:85428"/>
    </reaction>
</comment>
<dbReference type="InterPro" id="IPR039558">
    <property type="entry name" value="TPA1/OFD1_N"/>
</dbReference>
<organism evidence="11 12">
    <name type="scientific">Pholiota conissans</name>
    <dbReference type="NCBI Taxonomy" id="109636"/>
    <lineage>
        <taxon>Eukaryota</taxon>
        <taxon>Fungi</taxon>
        <taxon>Dikarya</taxon>
        <taxon>Basidiomycota</taxon>
        <taxon>Agaricomycotina</taxon>
        <taxon>Agaricomycetes</taxon>
        <taxon>Agaricomycetidae</taxon>
        <taxon>Agaricales</taxon>
        <taxon>Agaricineae</taxon>
        <taxon>Strophariaceae</taxon>
        <taxon>Pholiota</taxon>
    </lineage>
</organism>
<keyword evidence="6" id="KW-0560">Oxidoreductase</keyword>
<evidence type="ECO:0000256" key="2">
    <source>
        <dbReference type="ARBA" id="ARBA00007443"/>
    </source>
</evidence>
<dbReference type="Proteomes" id="UP000807469">
    <property type="component" value="Unassembled WGS sequence"/>
</dbReference>
<name>A0A9P6CPU5_9AGAR</name>
<evidence type="ECO:0000256" key="4">
    <source>
        <dbReference type="ARBA" id="ARBA00022896"/>
    </source>
</evidence>
<dbReference type="Pfam" id="PF13661">
    <property type="entry name" value="2OG-FeII_Oxy_4"/>
    <property type="match status" value="1"/>
</dbReference>